<evidence type="ECO:0000313" key="5">
    <source>
        <dbReference type="Proteomes" id="UP000509638"/>
    </source>
</evidence>
<dbReference type="Pfam" id="PF25023">
    <property type="entry name" value="TEN_YD-shell"/>
    <property type="match status" value="2"/>
</dbReference>
<feature type="compositionally biased region" description="Low complexity" evidence="2">
    <location>
        <begin position="390"/>
        <end position="406"/>
    </location>
</feature>
<dbReference type="RefSeq" id="WP_178010980.1">
    <property type="nucleotide sequence ID" value="NZ_CP058316.1"/>
</dbReference>
<dbReference type="InterPro" id="IPR022385">
    <property type="entry name" value="Rhs_assc_core"/>
</dbReference>
<protein>
    <submittedName>
        <fullName evidence="4">RHS repeat-associated core domain-containing protein</fullName>
    </submittedName>
</protein>
<proteinExistence type="predicted"/>
<reference evidence="4 5" key="1">
    <citation type="submission" date="2020-06" db="EMBL/GenBank/DDBJ databases">
        <authorList>
            <person name="Jo H."/>
        </authorList>
    </citation>
    <scope>NUCLEOTIDE SEQUENCE [LARGE SCALE GENOMIC DNA]</scope>
    <source>
        <strain evidence="4 5">I46</strain>
    </source>
</reference>
<organism evidence="4 5">
    <name type="scientific">Microbacterium oleivorans</name>
    <dbReference type="NCBI Taxonomy" id="273677"/>
    <lineage>
        <taxon>Bacteria</taxon>
        <taxon>Bacillati</taxon>
        <taxon>Actinomycetota</taxon>
        <taxon>Actinomycetes</taxon>
        <taxon>Micrococcales</taxon>
        <taxon>Microbacteriaceae</taxon>
        <taxon>Microbacterium</taxon>
    </lineage>
</organism>
<dbReference type="PANTHER" id="PTHR32305:SF15">
    <property type="entry name" value="PROTEIN RHSA-RELATED"/>
    <property type="match status" value="1"/>
</dbReference>
<dbReference type="InterPro" id="IPR056823">
    <property type="entry name" value="TEN-like_YD-shell"/>
</dbReference>
<evidence type="ECO:0000256" key="1">
    <source>
        <dbReference type="ARBA" id="ARBA00022737"/>
    </source>
</evidence>
<dbReference type="EMBL" id="CP058316">
    <property type="protein sequence ID" value="QLD11215.1"/>
    <property type="molecule type" value="Genomic_DNA"/>
</dbReference>
<feature type="domain" description="Teneurin-like YD-shell" evidence="3">
    <location>
        <begin position="731"/>
        <end position="1010"/>
    </location>
</feature>
<dbReference type="PANTHER" id="PTHR32305">
    <property type="match status" value="1"/>
</dbReference>
<evidence type="ECO:0000256" key="2">
    <source>
        <dbReference type="SAM" id="MobiDB-lite"/>
    </source>
</evidence>
<feature type="domain" description="Teneurin-like YD-shell" evidence="3">
    <location>
        <begin position="491"/>
        <end position="625"/>
    </location>
</feature>
<sequence length="1068" mass="110137">MGFVLSRRGSFRVRSIGFSVALLAAALTFTAVSPSSAVPLVVTFGLPAGGYDVGAGGDRPGATELQFPVSDSVTAFVDVGTGNFRVQTTGLSLPGVTQQVGFSESYSSLTPTSGPVSPVAASRWTFGVQGIGGLNSGAASGVVEYTAADGTRWSFTPVSGSTTAFASPAGVKADLVKVGTDYRLTFRESSVVATFNADGRAVSIADRNGNTTALAYGSTMTVTSTAGPTAARTATITTSTTTTTVSQSSGGLSRSMVYTRDGSANLTKITDLTGKDTVFGYGPANTLTSITAPDGGVMTITYDNQNSRKVTAISRANTSAGSPGTSVTRFAYPSATQTLVAQPNTNEAAAVNTVPRITYTVNATSKLVTASTDELGRARAATYTGNGDVATATQGSGATAGTTTAGYDANNGDSRTSLQSPTGSTESAAYANTAASTKYLPSSSTDGSGNTTTYTYNGAGNALTSSNALAATSTLTYNTNGTLATALAPGNGSNKTTYGYNSDFQLNALTPVTGSSLGAKAFTYDAFGRVRTATDGKGVTLTYTYDNADRLLSTAFTGGTATVTNTYDDNGRQKTRVDGNGTTTYGYDQLGRLTSRVNTFAGGTITYGYDKASNLVSTTDSRGTTTNTFDASGIPVSMTYPDDSGTGLLNFAVDDQGRRTDTWLDSNTSNTAWKAHSKQEYDKSGRVSRAIAETVNSAGNPVTVSDISYCYNTGTAAPTCGTATSGDRSKLQWQLDNKTGQSTTYGYDTAGRLASATQAGGTNPTSWTYTYDARGNRLTANTTGGTTSSQTLTFNAGNQVTTTGHTFDGAGNLTADPSGTYAYNGAEQMTGVTTPAGSFTYKYAGTSQVEILQQQNETATRKLTYGRTNQVGQPILEQAQVGSVTAYLENDPVTGQPLMLRTSTGTVSLYVYDGLGNPTAIVRDTGGTGYTYQYDPYGLPTLTSTSGGAGTSQNPFLFKGGIQDRATGWILFGNRWYNTTIGRWTQQDTLDAPIDPVNANRYAYAGADPINQTDPTGRNTCSTVAGVTGVVHSFAWGLAVGAAFGNLPGALVGAGVSVFWLVISELGC</sequence>
<evidence type="ECO:0000259" key="3">
    <source>
        <dbReference type="Pfam" id="PF25023"/>
    </source>
</evidence>
<feature type="region of interest" description="Disordered" evidence="2">
    <location>
        <begin position="387"/>
        <end position="429"/>
    </location>
</feature>
<feature type="compositionally biased region" description="Polar residues" evidence="2">
    <location>
        <begin position="411"/>
        <end position="427"/>
    </location>
</feature>
<dbReference type="Gene3D" id="2.180.10.10">
    <property type="entry name" value="RHS repeat-associated core"/>
    <property type="match status" value="2"/>
</dbReference>
<dbReference type="NCBIfam" id="TIGR03696">
    <property type="entry name" value="Rhs_assc_core"/>
    <property type="match status" value="1"/>
</dbReference>
<dbReference type="Proteomes" id="UP000509638">
    <property type="component" value="Chromosome"/>
</dbReference>
<name>A0A7D5IYG6_9MICO</name>
<keyword evidence="1" id="KW-0677">Repeat</keyword>
<dbReference type="InterPro" id="IPR050708">
    <property type="entry name" value="T6SS_VgrG/RHS"/>
</dbReference>
<dbReference type="AlphaFoldDB" id="A0A7D5IYG6"/>
<accession>A0A7D5IYG6</accession>
<gene>
    <name evidence="4" type="ORF">HW566_05145</name>
</gene>
<dbReference type="InterPro" id="IPR006530">
    <property type="entry name" value="YD"/>
</dbReference>
<evidence type="ECO:0000313" key="4">
    <source>
        <dbReference type="EMBL" id="QLD11215.1"/>
    </source>
</evidence>
<dbReference type="NCBIfam" id="TIGR01643">
    <property type="entry name" value="YD_repeat_2x"/>
    <property type="match status" value="2"/>
</dbReference>